<evidence type="ECO:0000313" key="4">
    <source>
        <dbReference type="EMBL" id="KAF8654931.1"/>
    </source>
</evidence>
<dbReference type="OrthoDB" id="1862401at2759"/>
<dbReference type="Pfam" id="PF02458">
    <property type="entry name" value="Transferase"/>
    <property type="match status" value="1"/>
</dbReference>
<dbReference type="PANTHER" id="PTHR31642">
    <property type="entry name" value="TRICHOTHECENE 3-O-ACETYLTRANSFERASE"/>
    <property type="match status" value="1"/>
</dbReference>
<dbReference type="FunFam" id="3.30.559.10:FF:000008">
    <property type="entry name" value="Tryptamine hydroxycinnamoyl transferase"/>
    <property type="match status" value="1"/>
</dbReference>
<keyword evidence="5" id="KW-1185">Reference proteome</keyword>
<dbReference type="PANTHER" id="PTHR31642:SF184">
    <property type="entry name" value="SPERMIDINE HYDROXYCINNAMOYL TRANSFERASE"/>
    <property type="match status" value="1"/>
</dbReference>
<organism evidence="4 5">
    <name type="scientific">Digitaria exilis</name>
    <dbReference type="NCBI Taxonomy" id="1010633"/>
    <lineage>
        <taxon>Eukaryota</taxon>
        <taxon>Viridiplantae</taxon>
        <taxon>Streptophyta</taxon>
        <taxon>Embryophyta</taxon>
        <taxon>Tracheophyta</taxon>
        <taxon>Spermatophyta</taxon>
        <taxon>Magnoliopsida</taxon>
        <taxon>Liliopsida</taxon>
        <taxon>Poales</taxon>
        <taxon>Poaceae</taxon>
        <taxon>PACMAD clade</taxon>
        <taxon>Panicoideae</taxon>
        <taxon>Panicodae</taxon>
        <taxon>Paniceae</taxon>
        <taxon>Anthephorinae</taxon>
        <taxon>Digitaria</taxon>
    </lineage>
</organism>
<evidence type="ECO:0000256" key="3">
    <source>
        <dbReference type="ARBA" id="ARBA00023315"/>
    </source>
</evidence>
<protein>
    <submittedName>
        <fullName evidence="4">Uncharacterized protein</fullName>
    </submittedName>
</protein>
<sequence length="454" mass="49919">METITIQSSKSVKPAHSMGTSWDTHQAVDVIPLSVFDEVHDEYMSSIHAFHPPSPTNATLEAGLARALAEYREWAGRLAVVDPSTGRRAILLNDAGVRLVEATADVALEDFVHLLRPGSSAARRLHPSGEGAEELMLVQVTRFTCGSMVVGHTMHHAIGDGLAICQCILAWGQATRGVVIDPVPVHDRASLFVPRDPPLVEFDHRRTEFKVPDDDDNNDDDEKKYPCTAADEAVVTHKVHFSREFISDLKSRASTASVLRPYSTMQCLVAHIWRCVTKARELDLDGCDSTTTTLHMAVNGRARMRRPRVPEGYTGNVVLWAHPSTTAGELVASSIGHVAEIIRREIGRVDDGYFRSFIDFIASGAVEEEGLEPMTDAAESPHAEVYCLYRIPFCDLDFGGGEQFMYMPSNEPVDGAVYILPPNPQGDGSVEAHVSLFSSAMDAFKDCCHFKEYI</sequence>
<comment type="caution">
    <text evidence="4">The sequence shown here is derived from an EMBL/GenBank/DDBJ whole genome shotgun (WGS) entry which is preliminary data.</text>
</comment>
<dbReference type="AlphaFoldDB" id="A0A835A7F1"/>
<dbReference type="InterPro" id="IPR023213">
    <property type="entry name" value="CAT-like_dom_sf"/>
</dbReference>
<proteinExistence type="inferred from homology"/>
<keyword evidence="3" id="KW-0012">Acyltransferase</keyword>
<dbReference type="InterPro" id="IPR050317">
    <property type="entry name" value="Plant_Fungal_Acyltransferase"/>
</dbReference>
<evidence type="ECO:0000313" key="5">
    <source>
        <dbReference type="Proteomes" id="UP000636709"/>
    </source>
</evidence>
<reference evidence="4" key="1">
    <citation type="submission" date="2020-07" db="EMBL/GenBank/DDBJ databases">
        <title>Genome sequence and genetic diversity analysis of an under-domesticated orphan crop, white fonio (Digitaria exilis).</title>
        <authorList>
            <person name="Bennetzen J.L."/>
            <person name="Chen S."/>
            <person name="Ma X."/>
            <person name="Wang X."/>
            <person name="Yssel A.E.J."/>
            <person name="Chaluvadi S.R."/>
            <person name="Johnson M."/>
            <person name="Gangashetty P."/>
            <person name="Hamidou F."/>
            <person name="Sanogo M.D."/>
            <person name="Zwaenepoel A."/>
            <person name="Wallace J."/>
            <person name="Van De Peer Y."/>
            <person name="Van Deynze A."/>
        </authorList>
    </citation>
    <scope>NUCLEOTIDE SEQUENCE</scope>
    <source>
        <tissue evidence="4">Leaves</tissue>
    </source>
</reference>
<dbReference type="GO" id="GO:0016747">
    <property type="term" value="F:acyltransferase activity, transferring groups other than amino-acyl groups"/>
    <property type="evidence" value="ECO:0007669"/>
    <property type="project" value="TreeGrafter"/>
</dbReference>
<dbReference type="EMBL" id="JACEFO010002604">
    <property type="protein sequence ID" value="KAF8654931.1"/>
    <property type="molecule type" value="Genomic_DNA"/>
</dbReference>
<dbReference type="Gene3D" id="3.30.559.10">
    <property type="entry name" value="Chloramphenicol acetyltransferase-like domain"/>
    <property type="match status" value="2"/>
</dbReference>
<evidence type="ECO:0000256" key="1">
    <source>
        <dbReference type="ARBA" id="ARBA00009861"/>
    </source>
</evidence>
<dbReference type="Proteomes" id="UP000636709">
    <property type="component" value="Unassembled WGS sequence"/>
</dbReference>
<keyword evidence="2" id="KW-0808">Transferase</keyword>
<accession>A0A835A7F1</accession>
<name>A0A835A7F1_9POAL</name>
<gene>
    <name evidence="4" type="ORF">HU200_061361</name>
</gene>
<evidence type="ECO:0000256" key="2">
    <source>
        <dbReference type="ARBA" id="ARBA00022679"/>
    </source>
</evidence>
<comment type="similarity">
    <text evidence="1">Belongs to the plant acyltransferase family.</text>
</comment>